<evidence type="ECO:0000313" key="2">
    <source>
        <dbReference type="EMBL" id="SDM99101.1"/>
    </source>
</evidence>
<dbReference type="Gene3D" id="3.40.50.300">
    <property type="entry name" value="P-loop containing nucleotide triphosphate hydrolases"/>
    <property type="match status" value="1"/>
</dbReference>
<feature type="domain" description="Rad51-like C-terminal" evidence="1">
    <location>
        <begin position="42"/>
        <end position="148"/>
    </location>
</feature>
<dbReference type="InterPro" id="IPR027417">
    <property type="entry name" value="P-loop_NTPase"/>
</dbReference>
<proteinExistence type="predicted"/>
<dbReference type="OrthoDB" id="359367at2157"/>
<dbReference type="AlphaFoldDB" id="A0A1G9XRG0"/>
<protein>
    <submittedName>
        <fullName evidence="2">Rad51 protein</fullName>
    </submittedName>
</protein>
<name>A0A1G9XRG0_9EURY</name>
<dbReference type="RefSeq" id="WP_089698826.1">
    <property type="nucleotide sequence ID" value="NZ_FNHL01000004.1"/>
</dbReference>
<dbReference type="InterPro" id="IPR013632">
    <property type="entry name" value="Rad51_C"/>
</dbReference>
<accession>A0A1G9XRG0</accession>
<organism evidence="2 3">
    <name type="scientific">Halogranum gelatinilyticum</name>
    <dbReference type="NCBI Taxonomy" id="660521"/>
    <lineage>
        <taxon>Archaea</taxon>
        <taxon>Methanobacteriati</taxon>
        <taxon>Methanobacteriota</taxon>
        <taxon>Stenosarchaea group</taxon>
        <taxon>Halobacteria</taxon>
        <taxon>Halobacteriales</taxon>
        <taxon>Haloferacaceae</taxon>
    </lineage>
</organism>
<dbReference type="EMBL" id="FNHL01000004">
    <property type="protein sequence ID" value="SDM99101.1"/>
    <property type="molecule type" value="Genomic_DNA"/>
</dbReference>
<evidence type="ECO:0000259" key="1">
    <source>
        <dbReference type="Pfam" id="PF08423"/>
    </source>
</evidence>
<dbReference type="Pfam" id="PF08423">
    <property type="entry name" value="Rad51"/>
    <property type="match status" value="1"/>
</dbReference>
<reference evidence="3" key="1">
    <citation type="submission" date="2016-10" db="EMBL/GenBank/DDBJ databases">
        <authorList>
            <person name="Varghese N."/>
            <person name="Submissions S."/>
        </authorList>
    </citation>
    <scope>NUCLEOTIDE SEQUENCE [LARGE SCALE GENOMIC DNA]</scope>
    <source>
        <strain evidence="3">CGMCC 1.10119</strain>
    </source>
</reference>
<keyword evidence="3" id="KW-1185">Reference proteome</keyword>
<dbReference type="Proteomes" id="UP000199451">
    <property type="component" value="Unassembled WGS sequence"/>
</dbReference>
<dbReference type="STRING" id="660521.SAMN04487949_3091"/>
<sequence length="225" mass="24630">MNHRPPDTPALPTLDSGLTLLDSDDRLTGALQSLVLDHILVADGSAVWVDAKGNSTTRTLAQVAPSMRTLERIHVARAFTPWQHQSLLRDLADEVDNDTSLVVLPSFDAFYRGDDVRRSEGKRMMTAGLNLVGDVVDEYDVPVVVTQYRADSLTAPLRSAAEHTVSCEMTKFGPRFAGEEFETLVYPVDGGLVQTTLAFWQRVLTERHPALSTATTPEVSTVGSH</sequence>
<evidence type="ECO:0000313" key="3">
    <source>
        <dbReference type="Proteomes" id="UP000199451"/>
    </source>
</evidence>
<gene>
    <name evidence="2" type="ORF">SAMN04487949_3091</name>
</gene>